<dbReference type="PANTHER" id="PTHR43434:SF1">
    <property type="entry name" value="PHOSPHOGLYCOLATE PHOSPHATASE"/>
    <property type="match status" value="1"/>
</dbReference>
<sequence length="221" mass="24656">MLKAILFDLDGTLIDSIPLIRLSFEHTFKHLGLPWGQGEVLNTIGLPLRDVAKHYAPENYEEFLAVYAEFQVKTQEKLLKPFPEAKRTLNHIQEKGYRTGVVTSKRRKATRESLSLTGLDKYLEVVVAVEDAGRPKPNPDSILKALEQLDIPPAKGVYIGDSIYDIITGKNAGVATIGVTWGIAAKDDLKKQQPDFLVDSWEELRSAIGVQMQGGRFLAHF</sequence>
<dbReference type="Gene3D" id="1.10.150.240">
    <property type="entry name" value="Putative phosphatase, domain 2"/>
    <property type="match status" value="1"/>
</dbReference>
<dbReference type="NCBIfam" id="TIGR01549">
    <property type="entry name" value="HAD-SF-IA-v1"/>
    <property type="match status" value="1"/>
</dbReference>
<dbReference type="InterPro" id="IPR050155">
    <property type="entry name" value="HAD-like_hydrolase_sf"/>
</dbReference>
<dbReference type="InterPro" id="IPR041492">
    <property type="entry name" value="HAD_2"/>
</dbReference>
<evidence type="ECO:0000313" key="2">
    <source>
        <dbReference type="Proteomes" id="UP000046155"/>
    </source>
</evidence>
<dbReference type="SUPFAM" id="SSF56784">
    <property type="entry name" value="HAD-like"/>
    <property type="match status" value="1"/>
</dbReference>
<dbReference type="Gene3D" id="3.40.50.1000">
    <property type="entry name" value="HAD superfamily/HAD-like"/>
    <property type="match status" value="1"/>
</dbReference>
<dbReference type="SFLD" id="SFLDS00003">
    <property type="entry name" value="Haloacid_Dehalogenase"/>
    <property type="match status" value="1"/>
</dbReference>
<keyword evidence="2" id="KW-1185">Reference proteome</keyword>
<dbReference type="Proteomes" id="UP000046155">
    <property type="component" value="Unassembled WGS sequence"/>
</dbReference>
<dbReference type="OrthoDB" id="9797743at2"/>
<dbReference type="EC" id="3.1.3.18" evidence="1"/>
<name>A0A0B7MIK8_9FIRM</name>
<dbReference type="PANTHER" id="PTHR43434">
    <property type="entry name" value="PHOSPHOGLYCOLATE PHOSPHATASE"/>
    <property type="match status" value="1"/>
</dbReference>
<dbReference type="InterPro" id="IPR036412">
    <property type="entry name" value="HAD-like_sf"/>
</dbReference>
<dbReference type="SFLD" id="SFLDG01129">
    <property type="entry name" value="C1.5:_HAD__Beta-PGM__Phosphata"/>
    <property type="match status" value="1"/>
</dbReference>
<gene>
    <name evidence="1" type="ORF">SSCH_90043</name>
</gene>
<evidence type="ECO:0000313" key="1">
    <source>
        <dbReference type="EMBL" id="CEO90474.1"/>
    </source>
</evidence>
<dbReference type="EMBL" id="CDRZ01000291">
    <property type="protein sequence ID" value="CEO90474.1"/>
    <property type="molecule type" value="Genomic_DNA"/>
</dbReference>
<proteinExistence type="predicted"/>
<dbReference type="Pfam" id="PF13419">
    <property type="entry name" value="HAD_2"/>
    <property type="match status" value="1"/>
</dbReference>
<dbReference type="SFLD" id="SFLDG01135">
    <property type="entry name" value="C1.5.6:_HAD__Beta-PGM__Phospha"/>
    <property type="match status" value="1"/>
</dbReference>
<organism evidence="1 2">
    <name type="scientific">Syntrophaceticus schinkii</name>
    <dbReference type="NCBI Taxonomy" id="499207"/>
    <lineage>
        <taxon>Bacteria</taxon>
        <taxon>Bacillati</taxon>
        <taxon>Bacillota</taxon>
        <taxon>Clostridia</taxon>
        <taxon>Thermoanaerobacterales</taxon>
        <taxon>Thermoanaerobacterales Family III. Incertae Sedis</taxon>
        <taxon>Syntrophaceticus</taxon>
    </lineage>
</organism>
<dbReference type="GO" id="GO:0005829">
    <property type="term" value="C:cytosol"/>
    <property type="evidence" value="ECO:0007669"/>
    <property type="project" value="TreeGrafter"/>
</dbReference>
<dbReference type="InterPro" id="IPR006439">
    <property type="entry name" value="HAD-SF_hydro_IA"/>
</dbReference>
<dbReference type="InterPro" id="IPR023214">
    <property type="entry name" value="HAD_sf"/>
</dbReference>
<dbReference type="GO" id="GO:0008967">
    <property type="term" value="F:phosphoglycolate phosphatase activity"/>
    <property type="evidence" value="ECO:0007669"/>
    <property type="project" value="UniProtKB-EC"/>
</dbReference>
<dbReference type="AlphaFoldDB" id="A0A0B7MIK8"/>
<dbReference type="InterPro" id="IPR023198">
    <property type="entry name" value="PGP-like_dom2"/>
</dbReference>
<dbReference type="FunFam" id="3.40.50.1000:FF:000022">
    <property type="entry name" value="Phosphoglycolate phosphatase"/>
    <property type="match status" value="1"/>
</dbReference>
<dbReference type="RefSeq" id="WP_044666218.1">
    <property type="nucleotide sequence ID" value="NZ_CDRZ01000291.1"/>
</dbReference>
<keyword evidence="1" id="KW-0378">Hydrolase</keyword>
<dbReference type="NCBIfam" id="TIGR01509">
    <property type="entry name" value="HAD-SF-IA-v3"/>
    <property type="match status" value="1"/>
</dbReference>
<dbReference type="GO" id="GO:0006281">
    <property type="term" value="P:DNA repair"/>
    <property type="evidence" value="ECO:0007669"/>
    <property type="project" value="TreeGrafter"/>
</dbReference>
<reference evidence="2" key="1">
    <citation type="submission" date="2015-01" db="EMBL/GenBank/DDBJ databases">
        <authorList>
            <person name="Manzoor Shahid"/>
            <person name="Zubair Saima"/>
        </authorList>
    </citation>
    <scope>NUCLEOTIDE SEQUENCE [LARGE SCALE GENOMIC DNA]</scope>
    <source>
        <strain evidence="2">Sp3</strain>
    </source>
</reference>
<accession>A0A0B7MIK8</accession>
<protein>
    <submittedName>
        <fullName evidence="1">HAD-superfamily hydrolase, subfamily IA, variant 3</fullName>
        <ecNumber evidence="1">3.1.3.18</ecNumber>
    </submittedName>
</protein>